<gene>
    <name evidence="1" type="ORF">Micbo1qcDRAFT_157591</name>
</gene>
<dbReference type="EMBL" id="KQ964246">
    <property type="protein sequence ID" value="KXJ95593.1"/>
    <property type="molecule type" value="Genomic_DNA"/>
</dbReference>
<evidence type="ECO:0000313" key="1">
    <source>
        <dbReference type="EMBL" id="KXJ95593.1"/>
    </source>
</evidence>
<dbReference type="InParanoid" id="A0A136JEK1"/>
<feature type="non-terminal residue" evidence="1">
    <location>
        <position position="147"/>
    </location>
</feature>
<name>A0A136JEK1_9PEZI</name>
<accession>A0A136JEK1</accession>
<protein>
    <submittedName>
        <fullName evidence="1">Uncharacterized protein</fullName>
    </submittedName>
</protein>
<proteinExistence type="predicted"/>
<reference evidence="1 2" key="1">
    <citation type="submission" date="2016-02" db="EMBL/GenBank/DDBJ databases">
        <title>Draft genome sequence of Microdochium bolleyi, a fungal endophyte of beachgrass.</title>
        <authorList>
            <consortium name="DOE Joint Genome Institute"/>
            <person name="David A.S."/>
            <person name="May G."/>
            <person name="Haridas S."/>
            <person name="Lim J."/>
            <person name="Wang M."/>
            <person name="Labutti K."/>
            <person name="Lipzen A."/>
            <person name="Barry K."/>
            <person name="Grigoriev I.V."/>
        </authorList>
    </citation>
    <scope>NUCLEOTIDE SEQUENCE [LARGE SCALE GENOMIC DNA]</scope>
    <source>
        <strain evidence="1 2">J235TASD1</strain>
    </source>
</reference>
<dbReference type="AlphaFoldDB" id="A0A136JEK1"/>
<organism evidence="1 2">
    <name type="scientific">Microdochium bolleyi</name>
    <dbReference type="NCBI Taxonomy" id="196109"/>
    <lineage>
        <taxon>Eukaryota</taxon>
        <taxon>Fungi</taxon>
        <taxon>Dikarya</taxon>
        <taxon>Ascomycota</taxon>
        <taxon>Pezizomycotina</taxon>
        <taxon>Sordariomycetes</taxon>
        <taxon>Xylariomycetidae</taxon>
        <taxon>Xylariales</taxon>
        <taxon>Microdochiaceae</taxon>
        <taxon>Microdochium</taxon>
    </lineage>
</organism>
<sequence>MEWRRRRRMEPTASPLRVAQAAAIPTAPASQHIATTMLTSCRTPTTTMRIRTGMICPRAATTTAALPPSRVRVPSPHPHIRTAHALTMCLDTPGTCMTRLATKAFTICFRIIGNIEQRQARCTYGFVGSATWCDATYLTGFSLIGVF</sequence>
<dbReference type="Proteomes" id="UP000070501">
    <property type="component" value="Unassembled WGS sequence"/>
</dbReference>
<evidence type="ECO:0000313" key="2">
    <source>
        <dbReference type="Proteomes" id="UP000070501"/>
    </source>
</evidence>
<keyword evidence="2" id="KW-1185">Reference proteome</keyword>